<proteinExistence type="predicted"/>
<dbReference type="SUPFAM" id="SSF46785">
    <property type="entry name" value="Winged helix' DNA-binding domain"/>
    <property type="match status" value="1"/>
</dbReference>
<keyword evidence="2" id="KW-1185">Reference proteome</keyword>
<dbReference type="AlphaFoldDB" id="A0A1M4ZDF9"/>
<dbReference type="Proteomes" id="UP000184423">
    <property type="component" value="Unassembled WGS sequence"/>
</dbReference>
<sequence length="163" mass="19083">MKLTDRDTKIINFINECGGATIEQIQKLFFPSYDMSANRLKILVDNKFLKVKIHPILGKKVYYTKKMPSFHSLCITDIMIQLKDEIKFMQREYKIKNNYVDCIFVLNSGKIIILEVDIYNRTKESKIKSVLEALEQTGATVEVWIVGKGKRREKIKNVKYIEL</sequence>
<evidence type="ECO:0000313" key="2">
    <source>
        <dbReference type="Proteomes" id="UP000184423"/>
    </source>
</evidence>
<name>A0A1M4ZDF9_9CLOT</name>
<evidence type="ECO:0000313" key="1">
    <source>
        <dbReference type="EMBL" id="SHF15837.1"/>
    </source>
</evidence>
<protein>
    <submittedName>
        <fullName evidence="1">Uncharacterized protein</fullName>
    </submittedName>
</protein>
<reference evidence="2" key="1">
    <citation type="submission" date="2016-11" db="EMBL/GenBank/DDBJ databases">
        <authorList>
            <person name="Varghese N."/>
            <person name="Submissions S."/>
        </authorList>
    </citation>
    <scope>NUCLEOTIDE SEQUENCE [LARGE SCALE GENOMIC DNA]</scope>
    <source>
        <strain evidence="2">DSM 10124</strain>
    </source>
</reference>
<dbReference type="RefSeq" id="WP_073249250.1">
    <property type="nucleotide sequence ID" value="NZ_FQVG01000039.1"/>
</dbReference>
<dbReference type="InterPro" id="IPR036390">
    <property type="entry name" value="WH_DNA-bd_sf"/>
</dbReference>
<dbReference type="EMBL" id="FQVG01000039">
    <property type="protein sequence ID" value="SHF15837.1"/>
    <property type="molecule type" value="Genomic_DNA"/>
</dbReference>
<gene>
    <name evidence="1" type="ORF">SAMN02746091_01880</name>
</gene>
<organism evidence="1 2">
    <name type="scientific">Caloramator proteoclasticus DSM 10124</name>
    <dbReference type="NCBI Taxonomy" id="1121262"/>
    <lineage>
        <taxon>Bacteria</taxon>
        <taxon>Bacillati</taxon>
        <taxon>Bacillota</taxon>
        <taxon>Clostridia</taxon>
        <taxon>Eubacteriales</taxon>
        <taxon>Clostridiaceae</taxon>
        <taxon>Caloramator</taxon>
    </lineage>
</organism>
<accession>A0A1M4ZDF9</accession>